<keyword evidence="3 5" id="KW-0808">Transferase</keyword>
<dbReference type="Gene3D" id="3.30.40.10">
    <property type="entry name" value="Zinc/RING finger domain, C3HC4 (zinc finger)"/>
    <property type="match status" value="1"/>
</dbReference>
<dbReference type="InterPro" id="IPR016024">
    <property type="entry name" value="ARM-type_fold"/>
</dbReference>
<dbReference type="PANTHER" id="PTHR22849:SF103">
    <property type="entry name" value="U-BOX DOMAIN-CONTAINING PROTEIN"/>
    <property type="match status" value="1"/>
</dbReference>
<dbReference type="Gene3D" id="1.25.10.10">
    <property type="entry name" value="Leucine-rich Repeat Variant"/>
    <property type="match status" value="1"/>
</dbReference>
<proteinExistence type="predicted"/>
<accession>A0A2G5DW28</accession>
<dbReference type="UniPathway" id="UPA00143"/>
<organism evidence="7 8">
    <name type="scientific">Aquilegia coerulea</name>
    <name type="common">Rocky mountain columbine</name>
    <dbReference type="NCBI Taxonomy" id="218851"/>
    <lineage>
        <taxon>Eukaryota</taxon>
        <taxon>Viridiplantae</taxon>
        <taxon>Streptophyta</taxon>
        <taxon>Embryophyta</taxon>
        <taxon>Tracheophyta</taxon>
        <taxon>Spermatophyta</taxon>
        <taxon>Magnoliopsida</taxon>
        <taxon>Ranunculales</taxon>
        <taxon>Ranunculaceae</taxon>
        <taxon>Thalictroideae</taxon>
        <taxon>Aquilegia</taxon>
    </lineage>
</organism>
<dbReference type="EMBL" id="KZ305031">
    <property type="protein sequence ID" value="PIA47733.1"/>
    <property type="molecule type" value="Genomic_DNA"/>
</dbReference>
<evidence type="ECO:0000256" key="2">
    <source>
        <dbReference type="ARBA" id="ARBA00004906"/>
    </source>
</evidence>
<name>A0A2G5DW28_AQUCA</name>
<dbReference type="GO" id="GO:0016567">
    <property type="term" value="P:protein ubiquitination"/>
    <property type="evidence" value="ECO:0007669"/>
    <property type="project" value="UniProtKB-UniRule"/>
</dbReference>
<evidence type="ECO:0000259" key="6">
    <source>
        <dbReference type="PROSITE" id="PS51698"/>
    </source>
</evidence>
<feature type="domain" description="U-box" evidence="6">
    <location>
        <begin position="10"/>
        <end position="84"/>
    </location>
</feature>
<dbReference type="PROSITE" id="PS51698">
    <property type="entry name" value="U_BOX"/>
    <property type="match status" value="1"/>
</dbReference>
<evidence type="ECO:0000313" key="8">
    <source>
        <dbReference type="Proteomes" id="UP000230069"/>
    </source>
</evidence>
<dbReference type="GO" id="GO:0061630">
    <property type="term" value="F:ubiquitin protein ligase activity"/>
    <property type="evidence" value="ECO:0007669"/>
    <property type="project" value="UniProtKB-UniRule"/>
</dbReference>
<sequence>MSMMKDDQMNIPHLFKCPISLDLFQDPVTLCTGQTYDRCNIEKWLAAGNVTCPVTMQKLHDLSLVPNHTLQHLIHHWLCMDNRFNPEEHSKAFDPNLSLVVLKNNIEAKGTTFTTKLEALRRIRILSEESEWRRSSLIQLGFFPMLLQLLFSKVSLKEGKMHQEDSDIAEQALHCVLNLLPFSDIQSLDMLKEASHLVSFFILLKQGTAKIKMNLCYLVEAIASSFQTREISLVLGQTQCLWGALVDCLHDNSDASEAASKAILALCSMRPNRESFIGEDGVNCLLSYVSTPNARPRTSNALATIKLLLASDSAKKVLVNNPNGIHILVKMVFGECSDREGSESAVSSLLVICYESVKVREEAICAGVLTQLLLLLQSQCSSRAKSKARMLLKLLRSVENPSKVATV</sequence>
<dbReference type="SUPFAM" id="SSF57850">
    <property type="entry name" value="RING/U-box"/>
    <property type="match status" value="1"/>
</dbReference>
<evidence type="ECO:0000256" key="5">
    <source>
        <dbReference type="RuleBase" id="RU369093"/>
    </source>
</evidence>
<comment type="catalytic activity">
    <reaction evidence="1 5">
        <text>S-ubiquitinyl-[E2 ubiquitin-conjugating enzyme]-L-cysteine + [acceptor protein]-L-lysine = [E2 ubiquitin-conjugating enzyme]-L-cysteine + N(6)-ubiquitinyl-[acceptor protein]-L-lysine.</text>
        <dbReference type="EC" id="2.3.2.27"/>
    </reaction>
</comment>
<keyword evidence="8" id="KW-1185">Reference proteome</keyword>
<dbReference type="SMART" id="SM00504">
    <property type="entry name" value="Ubox"/>
    <property type="match status" value="1"/>
</dbReference>
<dbReference type="InParanoid" id="A0A2G5DW28"/>
<dbReference type="InterPro" id="IPR045185">
    <property type="entry name" value="PUB22/23/24-like"/>
</dbReference>
<dbReference type="SUPFAM" id="SSF48371">
    <property type="entry name" value="ARM repeat"/>
    <property type="match status" value="1"/>
</dbReference>
<dbReference type="Pfam" id="PF25598">
    <property type="entry name" value="ARM_PUB"/>
    <property type="match status" value="1"/>
</dbReference>
<dbReference type="InterPro" id="IPR011989">
    <property type="entry name" value="ARM-like"/>
</dbReference>
<dbReference type="OrthoDB" id="10064100at2759"/>
<dbReference type="InterPro" id="IPR003613">
    <property type="entry name" value="Ubox_domain"/>
</dbReference>
<dbReference type="STRING" id="218851.A0A2G5DW28"/>
<dbReference type="AlphaFoldDB" id="A0A2G5DW28"/>
<evidence type="ECO:0000256" key="4">
    <source>
        <dbReference type="ARBA" id="ARBA00022786"/>
    </source>
</evidence>
<dbReference type="CDD" id="cd16664">
    <property type="entry name" value="RING-Ubox_PUB"/>
    <property type="match status" value="1"/>
</dbReference>
<dbReference type="Proteomes" id="UP000230069">
    <property type="component" value="Unassembled WGS sequence"/>
</dbReference>
<dbReference type="FunFam" id="3.30.40.10:FF:000442">
    <property type="entry name" value="RING-type E3 ubiquitin transferase"/>
    <property type="match status" value="1"/>
</dbReference>
<dbReference type="EC" id="2.3.2.27" evidence="5"/>
<comment type="function">
    <text evidence="5">Functions as an E3 ubiquitin ligase.</text>
</comment>
<evidence type="ECO:0000313" key="7">
    <source>
        <dbReference type="EMBL" id="PIA47733.1"/>
    </source>
</evidence>
<keyword evidence="4 5" id="KW-0833">Ubl conjugation pathway</keyword>
<gene>
    <name evidence="7" type="ORF">AQUCO_01400379v1</name>
</gene>
<dbReference type="InterPro" id="IPR013083">
    <property type="entry name" value="Znf_RING/FYVE/PHD"/>
</dbReference>
<evidence type="ECO:0000256" key="1">
    <source>
        <dbReference type="ARBA" id="ARBA00000900"/>
    </source>
</evidence>
<reference evidence="7 8" key="1">
    <citation type="submission" date="2017-09" db="EMBL/GenBank/DDBJ databases">
        <title>WGS assembly of Aquilegia coerulea Goldsmith.</title>
        <authorList>
            <person name="Hodges S."/>
            <person name="Kramer E."/>
            <person name="Nordborg M."/>
            <person name="Tomkins J."/>
            <person name="Borevitz J."/>
            <person name="Derieg N."/>
            <person name="Yan J."/>
            <person name="Mihaltcheva S."/>
            <person name="Hayes R.D."/>
            <person name="Rokhsar D."/>
        </authorList>
    </citation>
    <scope>NUCLEOTIDE SEQUENCE [LARGE SCALE GENOMIC DNA]</scope>
    <source>
        <strain evidence="8">cv. Goldsmith</strain>
    </source>
</reference>
<dbReference type="Pfam" id="PF04564">
    <property type="entry name" value="U-box"/>
    <property type="match status" value="1"/>
</dbReference>
<comment type="pathway">
    <text evidence="2 5">Protein modification; protein ubiquitination.</text>
</comment>
<evidence type="ECO:0000256" key="3">
    <source>
        <dbReference type="ARBA" id="ARBA00022679"/>
    </source>
</evidence>
<dbReference type="PANTHER" id="PTHR22849">
    <property type="entry name" value="WDSAM1 PROTEIN"/>
    <property type="match status" value="1"/>
</dbReference>
<protein>
    <recommendedName>
        <fullName evidence="5 6">U-box domain-containing protein</fullName>
        <ecNumber evidence="5">2.3.2.27</ecNumber>
    </recommendedName>
    <alternativeName>
        <fullName evidence="5">RING-type E3 ubiquitin transferase PUB</fullName>
    </alternativeName>
</protein>
<dbReference type="InterPro" id="IPR058678">
    <property type="entry name" value="ARM_PUB"/>
</dbReference>
<dbReference type="InterPro" id="IPR045210">
    <property type="entry name" value="RING-Ubox_PUB"/>
</dbReference>